<evidence type="ECO:0000256" key="1">
    <source>
        <dbReference type="ARBA" id="ARBA00012995"/>
    </source>
</evidence>
<feature type="domain" description="DRBM" evidence="8">
    <location>
        <begin position="274"/>
        <end position="342"/>
    </location>
</feature>
<dbReference type="Pfam" id="PF00035">
    <property type="entry name" value="dsrm"/>
    <property type="match status" value="2"/>
</dbReference>
<dbReference type="Pfam" id="PF02866">
    <property type="entry name" value="Ldh_1_C"/>
    <property type="match status" value="1"/>
</dbReference>
<evidence type="ECO:0000256" key="7">
    <source>
        <dbReference type="SAM" id="SignalP"/>
    </source>
</evidence>
<evidence type="ECO:0000256" key="4">
    <source>
        <dbReference type="ARBA" id="ARBA00023002"/>
    </source>
</evidence>
<accession>A0ABM1M649</accession>
<dbReference type="Gene3D" id="3.90.110.10">
    <property type="entry name" value="Lactate dehydrogenase/glycoside hydrolase, family 4, C-terminal"/>
    <property type="match status" value="1"/>
</dbReference>
<dbReference type="CDD" id="cd19863">
    <property type="entry name" value="DSRM_PRKRA-like_rpt2"/>
    <property type="match status" value="1"/>
</dbReference>
<feature type="signal peptide" evidence="7">
    <location>
        <begin position="1"/>
        <end position="21"/>
    </location>
</feature>
<dbReference type="PANTHER" id="PTHR11540:SF16">
    <property type="entry name" value="MALATE DEHYDROGENASE, MITOCHONDRIAL"/>
    <property type="match status" value="1"/>
</dbReference>
<dbReference type="Pfam" id="PF00056">
    <property type="entry name" value="Ldh_1_N"/>
    <property type="match status" value="1"/>
</dbReference>
<dbReference type="PROSITE" id="PS50137">
    <property type="entry name" value="DS_RBD"/>
    <property type="match status" value="2"/>
</dbReference>
<dbReference type="InterPro" id="IPR014720">
    <property type="entry name" value="dsRBD_dom"/>
</dbReference>
<dbReference type="PANTHER" id="PTHR11540">
    <property type="entry name" value="MALATE AND LACTATE DEHYDROGENASE"/>
    <property type="match status" value="1"/>
</dbReference>
<keyword evidence="4" id="KW-0560">Oxidoreductase</keyword>
<dbReference type="RefSeq" id="XP_017770049.1">
    <property type="nucleotide sequence ID" value="XM_017914560.1"/>
</dbReference>
<dbReference type="InterPro" id="IPR036291">
    <property type="entry name" value="NAD(P)-bd_dom_sf"/>
</dbReference>
<name>A0ABM1M649_NICVS</name>
<evidence type="ECO:0000256" key="3">
    <source>
        <dbReference type="ARBA" id="ARBA00022532"/>
    </source>
</evidence>
<keyword evidence="9" id="KW-1185">Reference proteome</keyword>
<dbReference type="Gene3D" id="3.30.160.20">
    <property type="match status" value="2"/>
</dbReference>
<feature type="chain" id="PRO_5045472154" description="Malate dehydrogenase, mitochondrial" evidence="7">
    <location>
        <begin position="22"/>
        <end position="789"/>
    </location>
</feature>
<protein>
    <recommendedName>
        <fullName evidence="2">Malate dehydrogenase, mitochondrial</fullName>
        <ecNumber evidence="1">1.1.1.37</ecNumber>
    </recommendedName>
</protein>
<dbReference type="InterPro" id="IPR015955">
    <property type="entry name" value="Lactate_DH/Glyco_Ohase_4_C"/>
</dbReference>
<dbReference type="GeneID" id="108557869"/>
<organism evidence="9 10">
    <name type="scientific">Nicrophorus vespilloides</name>
    <name type="common">Boreal carrion beetle</name>
    <dbReference type="NCBI Taxonomy" id="110193"/>
    <lineage>
        <taxon>Eukaryota</taxon>
        <taxon>Metazoa</taxon>
        <taxon>Ecdysozoa</taxon>
        <taxon>Arthropoda</taxon>
        <taxon>Hexapoda</taxon>
        <taxon>Insecta</taxon>
        <taxon>Pterygota</taxon>
        <taxon>Neoptera</taxon>
        <taxon>Endopterygota</taxon>
        <taxon>Coleoptera</taxon>
        <taxon>Polyphaga</taxon>
        <taxon>Staphyliniformia</taxon>
        <taxon>Silphidae</taxon>
        <taxon>Nicrophorinae</taxon>
        <taxon>Nicrophorus</taxon>
    </lineage>
</organism>
<keyword evidence="5" id="KW-0520">NAD</keyword>
<gene>
    <name evidence="10" type="primary">LOC108557869</name>
</gene>
<keyword evidence="3" id="KW-0816">Tricarboxylic acid cycle</keyword>
<evidence type="ECO:0000256" key="2">
    <source>
        <dbReference type="ARBA" id="ARBA00016075"/>
    </source>
</evidence>
<sequence>MNEIKCSLLLILSVCLSLESAGVFSSPQQRNRRSMCSFCVIFYRARDILCTVFTHIVCRPNWKTHSSQFIGFFKSFLQYSASILLKPYRTFFQMYSTHSNMSMIHSHFGFMDGLQLINPTIQPPTATAHTAGRRIRNRVSMHTIIAEKMSLGEAAKLEMTSMPTKTPVSVLQELLSRRGITPKYELVQIEGAIHEPTFRYRVFLNSEYIATGTGRSKKEAKHAAAKNLLDLLIGKMTAEQANQNANGTPNIVVPMPPENTNQVVSPYDDKVMGNPIGWLQEMCMSRRWPPPAYDMEHEEGLPHERSFTIACQVLKFKEIGTGKSKKMAKRMAAHKMWQSLQDLPTEGAITLPGYDDYEEVSPTAHHEKLLARLPNIHSRYAGLKDSKISTLQTANSNHTHKISQFHKYMAKINGPILNELQNSMLANAKEFCYVQFLKDLATEQNFEVTYVDIDEKSTTGSVGQPLSLMLKQSPYIDELALFDKKGTSGLALELSHIDTKCKVTSYQPPTASEAFQNASVIVIVAGQPSAQTSDACRLFDKNAPIMAEMAKYISSYAPYAMVAVASNPIDGMLPTLSEALKHKGTYDPARLFGVTTLNVVRTNTYVAEVLGLEAECVVVPVIGGNIGGNIIPILSQAKPCNDLTEEEVIDITRKVQNAHNTSKTMKTNVGENLSMAFSVARFTISLIKGIQGHSDIVECAFVKTSIQPLTEYLCIPVLLGPNGIQKHLALPELSAFEQCQLESSMEGLKSYAIRARSFLGIKEKKPCDPCAVKLKVPECPEDMCAKAKN</sequence>
<dbReference type="SUPFAM" id="SSF51735">
    <property type="entry name" value="NAD(P)-binding Rossmann-fold domains"/>
    <property type="match status" value="1"/>
</dbReference>
<keyword evidence="6" id="KW-0694">RNA-binding</keyword>
<dbReference type="InterPro" id="IPR022383">
    <property type="entry name" value="Lactate/malate_DH_C"/>
</dbReference>
<evidence type="ECO:0000259" key="8">
    <source>
        <dbReference type="PROSITE" id="PS50137"/>
    </source>
</evidence>
<dbReference type="Proteomes" id="UP000695000">
    <property type="component" value="Unplaced"/>
</dbReference>
<dbReference type="SUPFAM" id="SSF54768">
    <property type="entry name" value="dsRNA-binding domain-like"/>
    <property type="match status" value="2"/>
</dbReference>
<evidence type="ECO:0000256" key="6">
    <source>
        <dbReference type="PROSITE-ProRule" id="PRU00266"/>
    </source>
</evidence>
<dbReference type="SUPFAM" id="SSF56327">
    <property type="entry name" value="LDH C-terminal domain-like"/>
    <property type="match status" value="1"/>
</dbReference>
<dbReference type="SMART" id="SM00358">
    <property type="entry name" value="DSRM"/>
    <property type="match status" value="2"/>
</dbReference>
<dbReference type="Gene3D" id="3.40.50.720">
    <property type="entry name" value="NAD(P)-binding Rossmann-like Domain"/>
    <property type="match status" value="1"/>
</dbReference>
<proteinExistence type="predicted"/>
<dbReference type="InterPro" id="IPR001236">
    <property type="entry name" value="Lactate/malate_DH_N"/>
</dbReference>
<reference evidence="10" key="1">
    <citation type="submission" date="2025-08" db="UniProtKB">
        <authorList>
            <consortium name="RefSeq"/>
        </authorList>
    </citation>
    <scope>IDENTIFICATION</scope>
    <source>
        <tissue evidence="10">Whole Larva</tissue>
    </source>
</reference>
<evidence type="ECO:0000313" key="10">
    <source>
        <dbReference type="RefSeq" id="XP_017770049.1"/>
    </source>
</evidence>
<keyword evidence="7" id="KW-0732">Signal</keyword>
<evidence type="ECO:0000256" key="5">
    <source>
        <dbReference type="ARBA" id="ARBA00023027"/>
    </source>
</evidence>
<evidence type="ECO:0000313" key="9">
    <source>
        <dbReference type="Proteomes" id="UP000695000"/>
    </source>
</evidence>
<dbReference type="EC" id="1.1.1.37" evidence="1"/>
<feature type="domain" description="DRBM" evidence="8">
    <location>
        <begin position="166"/>
        <end position="234"/>
    </location>
</feature>
<dbReference type="CDD" id="cd19862">
    <property type="entry name" value="DSRM_PRKRA-like_rpt1"/>
    <property type="match status" value="1"/>
</dbReference>